<dbReference type="Proteomes" id="UP001225378">
    <property type="component" value="Chromosome"/>
</dbReference>
<keyword evidence="8" id="KW-0282">Flagellum</keyword>
<organism evidence="8 9">
    <name type="scientific">Methylomarinum roseum</name>
    <dbReference type="NCBI Taxonomy" id="3067653"/>
    <lineage>
        <taxon>Bacteria</taxon>
        <taxon>Pseudomonadati</taxon>
        <taxon>Pseudomonadota</taxon>
        <taxon>Gammaproteobacteria</taxon>
        <taxon>Methylococcales</taxon>
        <taxon>Methylococcaceae</taxon>
        <taxon>Methylomarinum</taxon>
    </lineage>
</organism>
<name>A0AAU7NUP3_9GAMM</name>
<comment type="subcellular location">
    <subcellularLocation>
        <location evidence="5">Secreted</location>
    </subcellularLocation>
    <subcellularLocation>
        <location evidence="5">Bacterial flagellum</location>
    </subcellularLocation>
</comment>
<dbReference type="PANTHER" id="PTHR30288:SF0">
    <property type="entry name" value="FLAGELLAR HOOK-ASSOCIATED PROTEIN 2"/>
    <property type="match status" value="1"/>
</dbReference>
<dbReference type="GO" id="GO:0009424">
    <property type="term" value="C:bacterial-type flagellum hook"/>
    <property type="evidence" value="ECO:0007669"/>
    <property type="project" value="UniProtKB-UniRule"/>
</dbReference>
<evidence type="ECO:0000313" key="9">
    <source>
        <dbReference type="Proteomes" id="UP001225378"/>
    </source>
</evidence>
<keyword evidence="5" id="KW-0964">Secreted</keyword>
<accession>A0AAU7NUP3</accession>
<protein>
    <recommendedName>
        <fullName evidence="5">Flagellar hook-associated protein 2</fullName>
        <shortName evidence="5">HAP2</shortName>
    </recommendedName>
    <alternativeName>
        <fullName evidence="5">Flagellar cap protein</fullName>
    </alternativeName>
</protein>
<keyword evidence="9" id="KW-1185">Reference proteome</keyword>
<keyword evidence="4 5" id="KW-0975">Bacterial flagellum</keyword>
<evidence type="ECO:0000256" key="4">
    <source>
        <dbReference type="ARBA" id="ARBA00023143"/>
    </source>
</evidence>
<dbReference type="InterPro" id="IPR010809">
    <property type="entry name" value="FliD_C"/>
</dbReference>
<dbReference type="RefSeq" id="WP_349431726.1">
    <property type="nucleotide sequence ID" value="NZ_CP157743.1"/>
</dbReference>
<dbReference type="GO" id="GO:0071973">
    <property type="term" value="P:bacterial-type flagellum-dependent cell motility"/>
    <property type="evidence" value="ECO:0007669"/>
    <property type="project" value="TreeGrafter"/>
</dbReference>
<feature type="domain" description="Flagellar hook-associated protein 2 C-terminal" evidence="7">
    <location>
        <begin position="575"/>
        <end position="643"/>
    </location>
</feature>
<evidence type="ECO:0000313" key="8">
    <source>
        <dbReference type="EMBL" id="XBS20679.1"/>
    </source>
</evidence>
<dbReference type="Pfam" id="PF07195">
    <property type="entry name" value="FliD_C"/>
    <property type="match status" value="2"/>
</dbReference>
<keyword evidence="8" id="KW-0966">Cell projection</keyword>
<keyword evidence="3" id="KW-0175">Coiled coil</keyword>
<evidence type="ECO:0000256" key="2">
    <source>
        <dbReference type="ARBA" id="ARBA00011255"/>
    </source>
</evidence>
<reference evidence="8 9" key="1">
    <citation type="journal article" date="2024" name="Microbiology">
        <title>Methylomarinum rosea sp. nov., a novel halophilic methanotrophic bacterium from the hypersaline Lake Elton.</title>
        <authorList>
            <person name="Suleimanov R.Z."/>
            <person name="Oshkin I.Y."/>
            <person name="Danilova O.V."/>
            <person name="Suzina N.E."/>
            <person name="Dedysh S.N."/>
        </authorList>
    </citation>
    <scope>NUCLEOTIDE SEQUENCE [LARGE SCALE GENOMIC DNA]</scope>
    <source>
        <strain evidence="8 9">Ch1-1</strain>
    </source>
</reference>
<dbReference type="AlphaFoldDB" id="A0AAU7NUP3"/>
<feature type="domain" description="Flagellar hook-associated protein 2 C-terminal" evidence="7">
    <location>
        <begin position="233"/>
        <end position="433"/>
    </location>
</feature>
<dbReference type="GO" id="GO:0009421">
    <property type="term" value="C:bacterial-type flagellum filament cap"/>
    <property type="evidence" value="ECO:0007669"/>
    <property type="project" value="InterPro"/>
</dbReference>
<comment type="function">
    <text evidence="5">Required for morphogenesis and for the elongation of the flagellar filament by facilitating polymerization of the flagellin monomers at the tip of growing filament. Forms a capping structure, which prevents flagellin subunits (transported through the central channel of the flagellum) from leaking out without polymerization at the distal end.</text>
</comment>
<dbReference type="InterPro" id="IPR040026">
    <property type="entry name" value="FliD"/>
</dbReference>
<comment type="similarity">
    <text evidence="1 5">Belongs to the FliD family.</text>
</comment>
<dbReference type="GO" id="GO:0007155">
    <property type="term" value="P:cell adhesion"/>
    <property type="evidence" value="ECO:0007669"/>
    <property type="project" value="InterPro"/>
</dbReference>
<comment type="subunit">
    <text evidence="2 5">Homopentamer.</text>
</comment>
<dbReference type="EMBL" id="CP157743">
    <property type="protein sequence ID" value="XBS20679.1"/>
    <property type="molecule type" value="Genomic_DNA"/>
</dbReference>
<feature type="domain" description="Flagellar hook-associated protein 2 N-terminal" evidence="6">
    <location>
        <begin position="11"/>
        <end position="108"/>
    </location>
</feature>
<evidence type="ECO:0000259" key="6">
    <source>
        <dbReference type="Pfam" id="PF02465"/>
    </source>
</evidence>
<dbReference type="KEGG" id="mech:Q9L42_000690"/>
<dbReference type="GO" id="GO:0005576">
    <property type="term" value="C:extracellular region"/>
    <property type="evidence" value="ECO:0007669"/>
    <property type="project" value="UniProtKB-SubCell"/>
</dbReference>
<dbReference type="PANTHER" id="PTHR30288">
    <property type="entry name" value="FLAGELLAR CAP/ASSEMBLY PROTEIN FLID"/>
    <property type="match status" value="1"/>
</dbReference>
<evidence type="ECO:0000259" key="7">
    <source>
        <dbReference type="Pfam" id="PF07195"/>
    </source>
</evidence>
<dbReference type="Pfam" id="PF02465">
    <property type="entry name" value="FliD_N"/>
    <property type="match status" value="1"/>
</dbReference>
<keyword evidence="8" id="KW-0969">Cilium</keyword>
<sequence length="665" mass="68873">MAGVSSLGLGSGIDIRSIVDGLVAAERQPQEFLLTKQESDIQAKLSSYGVFKSSLSSFRASLAGLRDAGKFDALQAKSSDSDVVSASVSSNADIGRFNLESKQLAQAQSLVSAGFADAQATVGTGTLTIKFGTTDYDSVSDTYNGFSQNAEQGTLTLSLDATNNTLTGMRDAINEAKAGVNASIIYDGSAYRLVLASEQTGAANSMQISVDDPSLAQFEFNATATNMEQTQVAQDAILSVNGLDVTNETNTFNDTLKGVTLDLAQAKPGQAINLDITRSTGGVVEALQGFVESYNELVASVNDLSAYDPASQSGSALLGDATLRGGMSQIRSVMGSLVSGLEGTSIRTLVDLGVTTQADGSLKLDSGKLTDALASDPDGVAAVFTQIGRPSNDSVSFFSNSDDTPTGKYSVNVTQAATQALLSGVNNSVSSLIVNAGVNDTFKIKVDGVLSSDITLTAGSYASGDELAKEIQAQINGNENIRSKDAKVSVSYDSANNRMLIASQSFGSKSTVEITQSNASDLGLAAAVGTTGSDVAGTIGGIDADGEGQYLTATNGLKLFVEGGVSGNLGAVDFSRGLMEKLDAVLGGLLDSDGALTAKTKGLQKSLESIDDERLKLEDKIAQYEERLLSRFNAMDALLGQIQSTGSFLSQQLATLPYNNLAKNK</sequence>
<dbReference type="InterPro" id="IPR003481">
    <property type="entry name" value="FliD_N"/>
</dbReference>
<evidence type="ECO:0000256" key="5">
    <source>
        <dbReference type="RuleBase" id="RU362066"/>
    </source>
</evidence>
<evidence type="ECO:0000256" key="3">
    <source>
        <dbReference type="ARBA" id="ARBA00023054"/>
    </source>
</evidence>
<proteinExistence type="inferred from homology"/>
<evidence type="ECO:0000256" key="1">
    <source>
        <dbReference type="ARBA" id="ARBA00009764"/>
    </source>
</evidence>
<gene>
    <name evidence="8" type="primary">fliD</name>
    <name evidence="8" type="ORF">Q9L42_000690</name>
</gene>